<feature type="region of interest" description="Disordered" evidence="1">
    <location>
        <begin position="258"/>
        <end position="306"/>
    </location>
</feature>
<dbReference type="EMBL" id="AZBU02000014">
    <property type="protein sequence ID" value="TKR57596.1"/>
    <property type="molecule type" value="Genomic_DNA"/>
</dbReference>
<evidence type="ECO:0008006" key="4">
    <source>
        <dbReference type="Google" id="ProtNLM"/>
    </source>
</evidence>
<dbReference type="Gene3D" id="1.10.287.1490">
    <property type="match status" value="1"/>
</dbReference>
<evidence type="ECO:0000256" key="1">
    <source>
        <dbReference type="SAM" id="MobiDB-lite"/>
    </source>
</evidence>
<reference evidence="2 3" key="2">
    <citation type="journal article" date="2019" name="G3 (Bethesda)">
        <title>Hybrid Assembly of the Genome of the Entomopathogenic Nematode Steinernema carpocapsae Identifies the X-Chromosome.</title>
        <authorList>
            <person name="Serra L."/>
            <person name="Macchietto M."/>
            <person name="Macias-Munoz A."/>
            <person name="McGill C.J."/>
            <person name="Rodriguez I.M."/>
            <person name="Rodriguez B."/>
            <person name="Murad R."/>
            <person name="Mortazavi A."/>
        </authorList>
    </citation>
    <scope>NUCLEOTIDE SEQUENCE [LARGE SCALE GENOMIC DNA]</scope>
    <source>
        <strain evidence="2 3">ALL</strain>
    </source>
</reference>
<sequence>MILNELAVKLTNEAEDLKKRLEEVTIERDELKKALKEPLNPENEELNRLKQQLNESTAENNQLKSQISDLMEATISGGSEPNLEELEKDSLRAEVEKLRAENVDLRKKHEADYEEETSRLSGIIKEYENEKAVLELEIQTLRERAEESQDQLEDLKKELERRKTEDLEAEDTITNLEVRKKRLEKDLEQQKALNKKLSAESISSNRLNEMKKAITELENAKKDLEEQLKEEQITSTSFENMNGALADAVDKLEKKITAMEKSHKQSEKSLETILKSAPSTPIASSTPARSTRTNSNRKRRRLSNESLNATPISIDYLLD</sequence>
<feature type="compositionally biased region" description="Low complexity" evidence="1">
    <location>
        <begin position="276"/>
        <end position="294"/>
    </location>
</feature>
<accession>A0A4U5LNX7</accession>
<proteinExistence type="predicted"/>
<comment type="caution">
    <text evidence="2">The sequence shown here is derived from an EMBL/GenBank/DDBJ whole genome shotgun (WGS) entry which is preliminary data.</text>
</comment>
<dbReference type="Proteomes" id="UP000298663">
    <property type="component" value="Unassembled WGS sequence"/>
</dbReference>
<dbReference type="OrthoDB" id="5917629at2759"/>
<evidence type="ECO:0000313" key="3">
    <source>
        <dbReference type="Proteomes" id="UP000298663"/>
    </source>
</evidence>
<organism evidence="2 3">
    <name type="scientific">Steinernema carpocapsae</name>
    <name type="common">Entomopathogenic nematode</name>
    <dbReference type="NCBI Taxonomy" id="34508"/>
    <lineage>
        <taxon>Eukaryota</taxon>
        <taxon>Metazoa</taxon>
        <taxon>Ecdysozoa</taxon>
        <taxon>Nematoda</taxon>
        <taxon>Chromadorea</taxon>
        <taxon>Rhabditida</taxon>
        <taxon>Tylenchina</taxon>
        <taxon>Panagrolaimomorpha</taxon>
        <taxon>Strongyloidoidea</taxon>
        <taxon>Steinernematidae</taxon>
        <taxon>Steinernema</taxon>
    </lineage>
</organism>
<name>A0A4U5LNX7_STECR</name>
<evidence type="ECO:0000313" key="2">
    <source>
        <dbReference type="EMBL" id="TKR57596.1"/>
    </source>
</evidence>
<reference evidence="2 3" key="1">
    <citation type="journal article" date="2015" name="Genome Biol.">
        <title>Comparative genomics of Steinernema reveals deeply conserved gene regulatory networks.</title>
        <authorList>
            <person name="Dillman A.R."/>
            <person name="Macchietto M."/>
            <person name="Porter C.F."/>
            <person name="Rogers A."/>
            <person name="Williams B."/>
            <person name="Antoshechkin I."/>
            <person name="Lee M.M."/>
            <person name="Goodwin Z."/>
            <person name="Lu X."/>
            <person name="Lewis E.E."/>
            <person name="Goodrich-Blair H."/>
            <person name="Stock S.P."/>
            <person name="Adams B.J."/>
            <person name="Sternberg P.W."/>
            <person name="Mortazavi A."/>
        </authorList>
    </citation>
    <scope>NUCLEOTIDE SEQUENCE [LARGE SCALE GENOMIC DNA]</scope>
    <source>
        <strain evidence="2 3">ALL</strain>
    </source>
</reference>
<keyword evidence="3" id="KW-1185">Reference proteome</keyword>
<gene>
    <name evidence="2" type="ORF">L596_030277</name>
</gene>
<protein>
    <recommendedName>
        <fullName evidence="4">Myosin tail domain-containing protein</fullName>
    </recommendedName>
</protein>
<dbReference type="AlphaFoldDB" id="A0A4U5LNX7"/>
<feature type="compositionally biased region" description="Basic and acidic residues" evidence="1">
    <location>
        <begin position="258"/>
        <end position="270"/>
    </location>
</feature>